<name>A0AAN7WC60_9PEZI</name>
<evidence type="ECO:0000313" key="2">
    <source>
        <dbReference type="EMBL" id="KAK5706232.1"/>
    </source>
</evidence>
<evidence type="ECO:0000313" key="3">
    <source>
        <dbReference type="Proteomes" id="UP001310594"/>
    </source>
</evidence>
<reference evidence="2" key="1">
    <citation type="submission" date="2023-08" db="EMBL/GenBank/DDBJ databases">
        <title>Black Yeasts Isolated from many extreme environments.</title>
        <authorList>
            <person name="Coleine C."/>
            <person name="Stajich J.E."/>
            <person name="Selbmann L."/>
        </authorList>
    </citation>
    <scope>NUCLEOTIDE SEQUENCE</scope>
    <source>
        <strain evidence="2">CCFEE 5810</strain>
    </source>
</reference>
<protein>
    <submittedName>
        <fullName evidence="2">Uncharacterized protein</fullName>
    </submittedName>
</protein>
<evidence type="ECO:0000256" key="1">
    <source>
        <dbReference type="SAM" id="MobiDB-lite"/>
    </source>
</evidence>
<comment type="caution">
    <text evidence="2">The sequence shown here is derived from an EMBL/GenBank/DDBJ whole genome shotgun (WGS) entry which is preliminary data.</text>
</comment>
<proteinExistence type="predicted"/>
<dbReference type="EMBL" id="JAVRQU010000002">
    <property type="protein sequence ID" value="KAK5706232.1"/>
    <property type="molecule type" value="Genomic_DNA"/>
</dbReference>
<accession>A0AAN7WC60</accession>
<gene>
    <name evidence="2" type="ORF">LTR97_001219</name>
</gene>
<dbReference type="Proteomes" id="UP001310594">
    <property type="component" value="Unassembled WGS sequence"/>
</dbReference>
<dbReference type="AlphaFoldDB" id="A0AAN7WC60"/>
<organism evidence="2 3">
    <name type="scientific">Elasticomyces elasticus</name>
    <dbReference type="NCBI Taxonomy" id="574655"/>
    <lineage>
        <taxon>Eukaryota</taxon>
        <taxon>Fungi</taxon>
        <taxon>Dikarya</taxon>
        <taxon>Ascomycota</taxon>
        <taxon>Pezizomycotina</taxon>
        <taxon>Dothideomycetes</taxon>
        <taxon>Dothideomycetidae</taxon>
        <taxon>Mycosphaerellales</taxon>
        <taxon>Teratosphaeriaceae</taxon>
        <taxon>Elasticomyces</taxon>
    </lineage>
</organism>
<feature type="compositionally biased region" description="Acidic residues" evidence="1">
    <location>
        <begin position="317"/>
        <end position="336"/>
    </location>
</feature>
<sequence>MPTITSRLAYALQVDATDFVACLEVDASFRDARETLRLCNVFGAGDQAHITRLPKELIDEIDGYLEEEQPRSAAQRCAQVKQLYECFQNRCRPCVHLDEDAKRVYVRKVVGDEVGFEDLDDNVVLAMIEEHCNVDPDDWKEPHDWNIMEWQNLVGKPGSRRNGDLLPELRTYSKEQYDLDVIVVHQRSDRCIYKTHLYLTLNLSEDDPTADVYSHKFRRDKRKPGTAYVRGPDCEESLCRLGGEDCLTENAFAREVIIPEEPNEEEKALFLDILMCIGMSDCKARTAEDTEELLERATPKLMMLTRVNVGLCHREHEDDESTDGPSDLEDGEDLET</sequence>
<feature type="region of interest" description="Disordered" evidence="1">
    <location>
        <begin position="314"/>
        <end position="336"/>
    </location>
</feature>